<dbReference type="Gene3D" id="2.40.50.40">
    <property type="match status" value="1"/>
</dbReference>
<sequence length="198" mass="21973">MPRKSAKRDDSHIWCPSDTSQENWGTDISSDEEWEVGDIHDCSIDSEGRIKYKLDWKEWKRADGSNTTWESPGSVAIKTSTKDVVGIWERRAARKRAQLAEETREIFTADTASQFPLLVERDAADINIALREKLAKPSRPRAQVTTARWNAINDDALAISLPEFSGKIPASVSGGPSNMSRDPSSSTAVEKPGMCLPQ</sequence>
<accession>A0A067LWW7</accession>
<dbReference type="InParanoid" id="A0A067LWW7"/>
<evidence type="ECO:0000313" key="3">
    <source>
        <dbReference type="Proteomes" id="UP000027195"/>
    </source>
</evidence>
<name>A0A067LWW7_BOTB1</name>
<dbReference type="Proteomes" id="UP000027195">
    <property type="component" value="Unassembled WGS sequence"/>
</dbReference>
<dbReference type="OrthoDB" id="308383at2759"/>
<proteinExistence type="predicted"/>
<evidence type="ECO:0000313" key="2">
    <source>
        <dbReference type="EMBL" id="KDQ06795.1"/>
    </source>
</evidence>
<feature type="region of interest" description="Disordered" evidence="1">
    <location>
        <begin position="1"/>
        <end position="28"/>
    </location>
</feature>
<dbReference type="InterPro" id="IPR016197">
    <property type="entry name" value="Chromo-like_dom_sf"/>
</dbReference>
<reference evidence="3" key="1">
    <citation type="journal article" date="2014" name="Proc. Natl. Acad. Sci. U.S.A.">
        <title>Extensive sampling of basidiomycete genomes demonstrates inadequacy of the white-rot/brown-rot paradigm for wood decay fungi.</title>
        <authorList>
            <person name="Riley R."/>
            <person name="Salamov A.A."/>
            <person name="Brown D.W."/>
            <person name="Nagy L.G."/>
            <person name="Floudas D."/>
            <person name="Held B.W."/>
            <person name="Levasseur A."/>
            <person name="Lombard V."/>
            <person name="Morin E."/>
            <person name="Otillar R."/>
            <person name="Lindquist E.A."/>
            <person name="Sun H."/>
            <person name="LaButti K.M."/>
            <person name="Schmutz J."/>
            <person name="Jabbour D."/>
            <person name="Luo H."/>
            <person name="Baker S.E."/>
            <person name="Pisabarro A.G."/>
            <person name="Walton J.D."/>
            <person name="Blanchette R.A."/>
            <person name="Henrissat B."/>
            <person name="Martin F."/>
            <person name="Cullen D."/>
            <person name="Hibbett D.S."/>
            <person name="Grigoriev I.V."/>
        </authorList>
    </citation>
    <scope>NUCLEOTIDE SEQUENCE [LARGE SCALE GENOMIC DNA]</scope>
    <source>
        <strain evidence="3">FD-172 SS1</strain>
    </source>
</reference>
<evidence type="ECO:0000256" key="1">
    <source>
        <dbReference type="SAM" id="MobiDB-lite"/>
    </source>
</evidence>
<dbReference type="SUPFAM" id="SSF54160">
    <property type="entry name" value="Chromo domain-like"/>
    <property type="match status" value="1"/>
</dbReference>
<evidence type="ECO:0008006" key="4">
    <source>
        <dbReference type="Google" id="ProtNLM"/>
    </source>
</evidence>
<feature type="region of interest" description="Disordered" evidence="1">
    <location>
        <begin position="168"/>
        <end position="198"/>
    </location>
</feature>
<keyword evidence="3" id="KW-1185">Reference proteome</keyword>
<organism evidence="2 3">
    <name type="scientific">Botryobasidium botryosum (strain FD-172 SS1)</name>
    <dbReference type="NCBI Taxonomy" id="930990"/>
    <lineage>
        <taxon>Eukaryota</taxon>
        <taxon>Fungi</taxon>
        <taxon>Dikarya</taxon>
        <taxon>Basidiomycota</taxon>
        <taxon>Agaricomycotina</taxon>
        <taxon>Agaricomycetes</taxon>
        <taxon>Cantharellales</taxon>
        <taxon>Botryobasidiaceae</taxon>
        <taxon>Botryobasidium</taxon>
    </lineage>
</organism>
<dbReference type="AlphaFoldDB" id="A0A067LWW7"/>
<dbReference type="HOGENOM" id="CLU_1377905_0_0_1"/>
<dbReference type="EMBL" id="KL198123">
    <property type="protein sequence ID" value="KDQ06795.1"/>
    <property type="molecule type" value="Genomic_DNA"/>
</dbReference>
<feature type="compositionally biased region" description="Polar residues" evidence="1">
    <location>
        <begin position="17"/>
        <end position="28"/>
    </location>
</feature>
<gene>
    <name evidence="2" type="ORF">BOTBODRAFT_234881</name>
</gene>
<protein>
    <recommendedName>
        <fullName evidence="4">Chromo domain-containing protein</fullName>
    </recommendedName>
</protein>
<feature type="compositionally biased region" description="Polar residues" evidence="1">
    <location>
        <begin position="174"/>
        <end position="188"/>
    </location>
</feature>